<evidence type="ECO:0000256" key="1">
    <source>
        <dbReference type="ARBA" id="ARBA00022737"/>
    </source>
</evidence>
<keyword evidence="4" id="KW-0472">Membrane</keyword>
<dbReference type="InterPro" id="IPR019734">
    <property type="entry name" value="TPR_rpt"/>
</dbReference>
<dbReference type="CDD" id="cd05709">
    <property type="entry name" value="S2P-M50"/>
    <property type="match status" value="1"/>
</dbReference>
<dbReference type="PROSITE" id="PS50005">
    <property type="entry name" value="TPR"/>
    <property type="match status" value="1"/>
</dbReference>
<comment type="caution">
    <text evidence="5">The sequence shown here is derived from an EMBL/GenBank/DDBJ whole genome shotgun (WGS) entry which is preliminary data.</text>
</comment>
<dbReference type="InterPro" id="IPR050498">
    <property type="entry name" value="Ycf3"/>
</dbReference>
<proteinExistence type="predicted"/>
<feature type="repeat" description="TPR" evidence="3">
    <location>
        <begin position="333"/>
        <end position="366"/>
    </location>
</feature>
<keyword evidence="1" id="KW-0677">Repeat</keyword>
<keyword evidence="4" id="KW-1133">Transmembrane helix</keyword>
<name>A0A150XA02_9BACT</name>
<dbReference type="EMBL" id="LRDB01000045">
    <property type="protein sequence ID" value="KYG75492.1"/>
    <property type="molecule type" value="Genomic_DNA"/>
</dbReference>
<organism evidence="5 6">
    <name type="scientific">Roseivirga echinicomitans</name>
    <dbReference type="NCBI Taxonomy" id="296218"/>
    <lineage>
        <taxon>Bacteria</taxon>
        <taxon>Pseudomonadati</taxon>
        <taxon>Bacteroidota</taxon>
        <taxon>Cytophagia</taxon>
        <taxon>Cytophagales</taxon>
        <taxon>Roseivirgaceae</taxon>
        <taxon>Roseivirga</taxon>
    </lineage>
</organism>
<evidence type="ECO:0000256" key="2">
    <source>
        <dbReference type="ARBA" id="ARBA00022803"/>
    </source>
</evidence>
<accession>A0A150XA02</accession>
<sequence>MFFGIVSFLVGVALSTILHELGHGIAAYVLYKGDIKICIGSYLENARFITLKLGRLHIHLTRNPFKWSKGFCRVSTNNSWLKDCIYIFAGPFVNIIILIVSTLVLTRPETHGLVKYTALSLVIASLIVVFKNLIPNGSPIILDEFRYTYNDGQQLKQLLQIRKIYPQITKIPRLVNSNELNKAITLFESLPERNNNHQVLRLGMSLYFQSKQFDQSIELFNDFKKTKRLKSEDYGLCGLCYSWQNNHLQAIELYDQSILLNYHNLSSRINRGYTYNILGRYDEAIEDFNMSINAGLYLAYSFSNRGLSKLKKGFEKEGMEDIQKALEIEPDCSYALKNLGIHEIDKKKYEKALAYFEKAKQVDPNTHQIDDLILETTSLLNS</sequence>
<dbReference type="Gene3D" id="1.25.40.10">
    <property type="entry name" value="Tetratricopeptide repeat domain"/>
    <property type="match status" value="2"/>
</dbReference>
<protein>
    <submittedName>
        <fullName evidence="5">Uncharacterized protein</fullName>
    </submittedName>
</protein>
<dbReference type="PANTHER" id="PTHR44858">
    <property type="entry name" value="TETRATRICOPEPTIDE REPEAT PROTEIN 6"/>
    <property type="match status" value="1"/>
</dbReference>
<evidence type="ECO:0000256" key="3">
    <source>
        <dbReference type="PROSITE-ProRule" id="PRU00339"/>
    </source>
</evidence>
<dbReference type="STRING" id="296218.AWN68_08075"/>
<keyword evidence="2 3" id="KW-0802">TPR repeat</keyword>
<gene>
    <name evidence="5" type="ORF">AWN68_08075</name>
</gene>
<evidence type="ECO:0000256" key="4">
    <source>
        <dbReference type="SAM" id="Phobius"/>
    </source>
</evidence>
<dbReference type="AlphaFoldDB" id="A0A150XA02"/>
<dbReference type="InterPro" id="IPR011990">
    <property type="entry name" value="TPR-like_helical_dom_sf"/>
</dbReference>
<dbReference type="Pfam" id="PF13181">
    <property type="entry name" value="TPR_8"/>
    <property type="match status" value="1"/>
</dbReference>
<dbReference type="RefSeq" id="WP_068416939.1">
    <property type="nucleotide sequence ID" value="NZ_LRDB01000045.1"/>
</dbReference>
<dbReference type="SMART" id="SM00028">
    <property type="entry name" value="TPR"/>
    <property type="match status" value="4"/>
</dbReference>
<keyword evidence="6" id="KW-1185">Reference proteome</keyword>
<dbReference type="SUPFAM" id="SSF48452">
    <property type="entry name" value="TPR-like"/>
    <property type="match status" value="2"/>
</dbReference>
<feature type="transmembrane region" description="Helical" evidence="4">
    <location>
        <begin position="113"/>
        <end position="134"/>
    </location>
</feature>
<dbReference type="Proteomes" id="UP000075615">
    <property type="component" value="Unassembled WGS sequence"/>
</dbReference>
<evidence type="ECO:0000313" key="6">
    <source>
        <dbReference type="Proteomes" id="UP000075615"/>
    </source>
</evidence>
<evidence type="ECO:0000313" key="5">
    <source>
        <dbReference type="EMBL" id="KYG75492.1"/>
    </source>
</evidence>
<reference evidence="5 6" key="1">
    <citation type="submission" date="2016-01" db="EMBL/GenBank/DDBJ databases">
        <title>Genome sequencing of Roseivirga echinicomitans KMM 6058.</title>
        <authorList>
            <person name="Selvaratnam C."/>
            <person name="Thevarajoo S."/>
            <person name="Goh K.M."/>
            <person name="Ee R."/>
            <person name="Chan K.-G."/>
            <person name="Chong C.S."/>
        </authorList>
    </citation>
    <scope>NUCLEOTIDE SEQUENCE [LARGE SCALE GENOMIC DNA]</scope>
    <source>
        <strain evidence="5 6">KMM 6058</strain>
    </source>
</reference>
<feature type="transmembrane region" description="Helical" evidence="4">
    <location>
        <begin position="85"/>
        <end position="106"/>
    </location>
</feature>
<dbReference type="InterPro" id="IPR013105">
    <property type="entry name" value="TPR_2"/>
</dbReference>
<dbReference type="Pfam" id="PF07719">
    <property type="entry name" value="TPR_2"/>
    <property type="match status" value="1"/>
</dbReference>
<keyword evidence="4" id="KW-0812">Transmembrane</keyword>
<dbReference type="PANTHER" id="PTHR44858:SF1">
    <property type="entry name" value="UDP-N-ACETYLGLUCOSAMINE--PEPTIDE N-ACETYLGLUCOSAMINYLTRANSFERASE SPINDLY-RELATED"/>
    <property type="match status" value="1"/>
</dbReference>